<accession>A0AAJ0LVL4</accession>
<reference evidence="2" key="1">
    <citation type="submission" date="2023-04" db="EMBL/GenBank/DDBJ databases">
        <title>Black Yeasts Isolated from many extreme environments.</title>
        <authorList>
            <person name="Coleine C."/>
            <person name="Stajich J.E."/>
            <person name="Selbmann L."/>
        </authorList>
    </citation>
    <scope>NUCLEOTIDE SEQUENCE</scope>
    <source>
        <strain evidence="2">CCFEE 5312</strain>
    </source>
</reference>
<evidence type="ECO:0000256" key="1">
    <source>
        <dbReference type="SAM" id="Phobius"/>
    </source>
</evidence>
<keyword evidence="1" id="KW-0812">Transmembrane</keyword>
<name>A0AAJ0LVL4_9PEZI</name>
<dbReference type="EMBL" id="JAWDJX010000005">
    <property type="protein sequence ID" value="KAK3056816.1"/>
    <property type="molecule type" value="Genomic_DNA"/>
</dbReference>
<comment type="caution">
    <text evidence="2">The sequence shown here is derived from an EMBL/GenBank/DDBJ whole genome shotgun (WGS) entry which is preliminary data.</text>
</comment>
<proteinExistence type="predicted"/>
<feature type="transmembrane region" description="Helical" evidence="1">
    <location>
        <begin position="361"/>
        <end position="387"/>
    </location>
</feature>
<dbReference type="Proteomes" id="UP001271007">
    <property type="component" value="Unassembled WGS sequence"/>
</dbReference>
<keyword evidence="3" id="KW-1185">Reference proteome</keyword>
<feature type="transmembrane region" description="Helical" evidence="1">
    <location>
        <begin position="228"/>
        <end position="255"/>
    </location>
</feature>
<evidence type="ECO:0000313" key="3">
    <source>
        <dbReference type="Proteomes" id="UP001271007"/>
    </source>
</evidence>
<gene>
    <name evidence="2" type="ORF">LTR09_002609</name>
</gene>
<sequence length="418" mass="46393">MTGHVVHHLVRRGVQQLHQHLTKEQFVEKLEQDAQAYENAGPEFEMNRREFLPVVITAVVTALLLWSIDYTIGQVMVSLASIESTSRTAVIESKPPAYTEEPLGKEPLEKEPLIAEHADVDVEITVIEHKPITSKITTTIGHLQKIGGFRARWRGLGLSVLYHFLHGMMANLLAAFLGLGLLGESLTYIFVSVGLARVHMAWTHKMIAYPSTKAWYHRLPARKDCKALLLPAFVYAVAQQATIILPVGVAFALGLMTPPEASMNDEATRHNCHKMALFGLRFLAVPLTYVMVGLAILLPASVTLTRIEASLLPEGEETIVPFDKEAMMGDLDMSVRGSSRALFVQAWRSFDRSSRLRLIKIYAKMVFAQFTILFVAAHLMIAEVYVIGGERLAVFMKSATAQIKLMAIQAHEAKAEGN</sequence>
<keyword evidence="1" id="KW-0472">Membrane</keyword>
<evidence type="ECO:0000313" key="2">
    <source>
        <dbReference type="EMBL" id="KAK3056816.1"/>
    </source>
</evidence>
<feature type="transmembrane region" description="Helical" evidence="1">
    <location>
        <begin position="51"/>
        <end position="68"/>
    </location>
</feature>
<organism evidence="2 3">
    <name type="scientific">Extremus antarcticus</name>
    <dbReference type="NCBI Taxonomy" id="702011"/>
    <lineage>
        <taxon>Eukaryota</taxon>
        <taxon>Fungi</taxon>
        <taxon>Dikarya</taxon>
        <taxon>Ascomycota</taxon>
        <taxon>Pezizomycotina</taxon>
        <taxon>Dothideomycetes</taxon>
        <taxon>Dothideomycetidae</taxon>
        <taxon>Mycosphaerellales</taxon>
        <taxon>Extremaceae</taxon>
        <taxon>Extremus</taxon>
    </lineage>
</organism>
<keyword evidence="1" id="KW-1133">Transmembrane helix</keyword>
<feature type="transmembrane region" description="Helical" evidence="1">
    <location>
        <begin position="275"/>
        <end position="298"/>
    </location>
</feature>
<dbReference type="AlphaFoldDB" id="A0AAJ0LVL4"/>
<protein>
    <submittedName>
        <fullName evidence="2">Uncharacterized protein</fullName>
    </submittedName>
</protein>